<evidence type="ECO:0000313" key="2">
    <source>
        <dbReference type="EMBL" id="EMS80233.1"/>
    </source>
</evidence>
<protein>
    <submittedName>
        <fullName evidence="2">Uncharacterized protein</fullName>
    </submittedName>
</protein>
<keyword evidence="1" id="KW-0732">Signal</keyword>
<evidence type="ECO:0000256" key="1">
    <source>
        <dbReference type="SAM" id="SignalP"/>
    </source>
</evidence>
<dbReference type="PATRIC" id="fig|1286635.3.peg.1946"/>
<keyword evidence="3" id="KW-1185">Reference proteome</keyword>
<feature type="signal peptide" evidence="1">
    <location>
        <begin position="1"/>
        <end position="26"/>
    </location>
</feature>
<gene>
    <name evidence="2" type="ORF">Dpo_3c03770</name>
</gene>
<accession>S0FYS4</accession>
<sequence>MGIRKQAVVWAAIFAILFLGPGGAAATSDEIQILTTGVQSIAGEKIPEARQAAVSEALKQAVTQAFAQVVPPRTFADNLEFLYSRILPSAEDYISTFRVLGEATYEDSYLVGVESRVQSGLLAQVLAKAGIFDADADQPRILLLIAEQTASDLLPKYWWGNNPEPYHSHAEIQIANQMTQNRFNVVALGENRPDPKDYGIQFKSIYDTGAAVDLAQELDADLVVLGRAGATESGNPMEDEKGFDAVVRLNVLDVTTGKSVADCEHQAAAKADADQPGDVRAIVRAVDLAYADLSAQLDQSWAPKKREQARFTVSIHGNQFLPRFIALEKRFAEMTEIQNVVPREIGSDQAVLEMVYEGSTEQFARHIMRKTFDGFGIEIAELTETDVRIRFIDGTNTGEVGESTIPQSDNEKTRQ</sequence>
<evidence type="ECO:0000313" key="3">
    <source>
        <dbReference type="Proteomes" id="UP000014216"/>
    </source>
</evidence>
<dbReference type="AlphaFoldDB" id="S0FYS4"/>
<reference evidence="2 3" key="1">
    <citation type="journal article" date="2013" name="Genome Announc.">
        <title>Draft Genome Sequence of Desulfotignum phosphitoxidans DSM 13687 Strain FiPS-3.</title>
        <authorList>
            <person name="Poehlein A."/>
            <person name="Daniel R."/>
            <person name="Simeonova D.D."/>
        </authorList>
    </citation>
    <scope>NUCLEOTIDE SEQUENCE [LARGE SCALE GENOMIC DNA]</scope>
    <source>
        <strain evidence="2 3">DSM 13687</strain>
    </source>
</reference>
<dbReference type="Proteomes" id="UP000014216">
    <property type="component" value="Unassembled WGS sequence"/>
</dbReference>
<proteinExistence type="predicted"/>
<name>S0FYS4_9BACT</name>
<dbReference type="RefSeq" id="WP_006965584.1">
    <property type="nucleotide sequence ID" value="NZ_APJX01000003.1"/>
</dbReference>
<comment type="caution">
    <text evidence="2">The sequence shown here is derived from an EMBL/GenBank/DDBJ whole genome shotgun (WGS) entry which is preliminary data.</text>
</comment>
<feature type="chain" id="PRO_5004486894" evidence="1">
    <location>
        <begin position="27"/>
        <end position="415"/>
    </location>
</feature>
<dbReference type="EMBL" id="APJX01000003">
    <property type="protein sequence ID" value="EMS80233.1"/>
    <property type="molecule type" value="Genomic_DNA"/>
</dbReference>
<dbReference type="OrthoDB" id="5411902at2"/>
<organism evidence="2 3">
    <name type="scientific">Desulfotignum phosphitoxidans DSM 13687</name>
    <dbReference type="NCBI Taxonomy" id="1286635"/>
    <lineage>
        <taxon>Bacteria</taxon>
        <taxon>Pseudomonadati</taxon>
        <taxon>Thermodesulfobacteriota</taxon>
        <taxon>Desulfobacteria</taxon>
        <taxon>Desulfobacterales</taxon>
        <taxon>Desulfobacteraceae</taxon>
        <taxon>Desulfotignum</taxon>
    </lineage>
</organism>